<dbReference type="Gene3D" id="1.10.238.10">
    <property type="entry name" value="EF-hand"/>
    <property type="match status" value="1"/>
</dbReference>
<evidence type="ECO:0000313" key="4">
    <source>
        <dbReference type="EMBL" id="KAG8631930.1"/>
    </source>
</evidence>
<dbReference type="OrthoDB" id="27198at2759"/>
<dbReference type="Gene3D" id="1.10.238.200">
    <property type="entry name" value="Cullin, PONY binding domain"/>
    <property type="match status" value="1"/>
</dbReference>
<dbReference type="GO" id="GO:0045116">
    <property type="term" value="P:protein neddylation"/>
    <property type="evidence" value="ECO:0007669"/>
    <property type="project" value="TreeGrafter"/>
</dbReference>
<dbReference type="InterPro" id="IPR042460">
    <property type="entry name" value="DCN1-like_PONY"/>
</dbReference>
<dbReference type="Pfam" id="PF03556">
    <property type="entry name" value="Cullin_binding"/>
    <property type="match status" value="1"/>
</dbReference>
<comment type="function">
    <text evidence="2">Neddylation of cullins play an essential role in the regulation of SCF-type complexes activity.</text>
</comment>
<comment type="caution">
    <text evidence="4">The sequence shown here is derived from an EMBL/GenBank/DDBJ whole genome shotgun (WGS) entry which is preliminary data.</text>
</comment>
<dbReference type="Pfam" id="PF14555">
    <property type="entry name" value="UBA_4"/>
    <property type="match status" value="1"/>
</dbReference>
<protein>
    <recommendedName>
        <fullName evidence="2">Defective in cullin neddylation protein</fullName>
    </recommendedName>
</protein>
<dbReference type="GO" id="GO:0031624">
    <property type="term" value="F:ubiquitin conjugating enzyme binding"/>
    <property type="evidence" value="ECO:0007669"/>
    <property type="project" value="TreeGrafter"/>
</dbReference>
<evidence type="ECO:0000259" key="3">
    <source>
        <dbReference type="PROSITE" id="PS51229"/>
    </source>
</evidence>
<dbReference type="GO" id="GO:0000151">
    <property type="term" value="C:ubiquitin ligase complex"/>
    <property type="evidence" value="ECO:0007669"/>
    <property type="project" value="TreeGrafter"/>
</dbReference>
<dbReference type="CDD" id="cd14273">
    <property type="entry name" value="UBA_TAP-C_like"/>
    <property type="match status" value="1"/>
</dbReference>
<dbReference type="EMBL" id="JAESVG020000001">
    <property type="protein sequence ID" value="KAG8631930.1"/>
    <property type="molecule type" value="Genomic_DNA"/>
</dbReference>
<evidence type="ECO:0000256" key="2">
    <source>
        <dbReference type="RuleBase" id="RU410713"/>
    </source>
</evidence>
<dbReference type="GO" id="GO:0097602">
    <property type="term" value="F:cullin family protein binding"/>
    <property type="evidence" value="ECO:0007669"/>
    <property type="project" value="TreeGrafter"/>
</dbReference>
<name>A0A8K0LD78_9PEZI</name>
<feature type="domain" description="DCUN1" evidence="3">
    <location>
        <begin position="56"/>
        <end position="258"/>
    </location>
</feature>
<dbReference type="PANTHER" id="PTHR12281">
    <property type="entry name" value="RP42 RELATED"/>
    <property type="match status" value="1"/>
</dbReference>
<dbReference type="PROSITE" id="PS51229">
    <property type="entry name" value="DCUN1"/>
    <property type="match status" value="1"/>
</dbReference>
<evidence type="ECO:0000313" key="5">
    <source>
        <dbReference type="Proteomes" id="UP000809789"/>
    </source>
</evidence>
<organism evidence="4 5">
    <name type="scientific">Elsinoe batatas</name>
    <dbReference type="NCBI Taxonomy" id="2601811"/>
    <lineage>
        <taxon>Eukaryota</taxon>
        <taxon>Fungi</taxon>
        <taxon>Dikarya</taxon>
        <taxon>Ascomycota</taxon>
        <taxon>Pezizomycotina</taxon>
        <taxon>Dothideomycetes</taxon>
        <taxon>Dothideomycetidae</taxon>
        <taxon>Myriangiales</taxon>
        <taxon>Elsinoaceae</taxon>
        <taxon>Elsinoe</taxon>
    </lineage>
</organism>
<accession>A0A8K0LD78</accession>
<keyword evidence="5" id="KW-1185">Reference proteome</keyword>
<dbReference type="InterPro" id="IPR014764">
    <property type="entry name" value="DCN-prot"/>
</dbReference>
<reference evidence="4" key="1">
    <citation type="submission" date="2021-07" db="EMBL/GenBank/DDBJ databases">
        <title>Elsinoe batatas strain:CRI-CJ2 Genome sequencing and assembly.</title>
        <authorList>
            <person name="Huang L."/>
        </authorList>
    </citation>
    <scope>NUCLEOTIDE SEQUENCE</scope>
    <source>
        <strain evidence="4">CRI-CJ2</strain>
    </source>
</reference>
<dbReference type="SUPFAM" id="SSF46934">
    <property type="entry name" value="UBA-like"/>
    <property type="match status" value="1"/>
</dbReference>
<dbReference type="InterPro" id="IPR009060">
    <property type="entry name" value="UBA-like_sf"/>
</dbReference>
<dbReference type="GO" id="GO:0032182">
    <property type="term" value="F:ubiquitin-like protein binding"/>
    <property type="evidence" value="ECO:0007669"/>
    <property type="project" value="TreeGrafter"/>
</dbReference>
<gene>
    <name evidence="4" type="ORF">KVT40_001070</name>
</gene>
<dbReference type="Gene3D" id="1.10.8.10">
    <property type="entry name" value="DNA helicase RuvA subunit, C-terminal domain"/>
    <property type="match status" value="1"/>
</dbReference>
<proteinExistence type="predicted"/>
<evidence type="ECO:0000256" key="1">
    <source>
        <dbReference type="ARBA" id="ARBA00022786"/>
    </source>
</evidence>
<sequence>MPPSYTSAQKGAISQYVALTQTDKTTAAKLLKQFNWDVQQAANAFFSGSANVASNPHKSKLTKLFDSYRENPTEEPDEVNMEGMGKMMQDMNVDMESTDLLIFSELVQSPTLGKITREGFVDGLSQQAVSDSAKISALINQRSSVLSSSDRATLKKVYKHTFTIAKAQGSKSIPLDSAIEFWRLLFSPPSLSWSTPDSPWLDWWIEFLEAKWKKSVNKDMWDQTLSFALKTLEDESMSWWSEDSAWPGVIDEFVAWVKEKRGGEEMDTS</sequence>
<dbReference type="PANTHER" id="PTHR12281:SF31">
    <property type="entry name" value="DCN1-LIKE PROTEIN 3"/>
    <property type="match status" value="1"/>
</dbReference>
<keyword evidence="1" id="KW-0833">Ubl conjugation pathway</keyword>
<dbReference type="Proteomes" id="UP000809789">
    <property type="component" value="Unassembled WGS sequence"/>
</dbReference>
<dbReference type="InterPro" id="IPR005176">
    <property type="entry name" value="PONY_dom"/>
</dbReference>
<dbReference type="AlphaFoldDB" id="A0A8K0LD78"/>